<reference evidence="3" key="1">
    <citation type="submission" date="2015-06" db="EMBL/GenBank/DDBJ databases">
        <title>Expansion of signal transduction pathways in fungi by whole-genome duplication.</title>
        <authorList>
            <consortium name="DOE Joint Genome Institute"/>
            <person name="Corrochano L.M."/>
            <person name="Kuo A."/>
            <person name="Marcet-Houben M."/>
            <person name="Polaino S."/>
            <person name="Salamov A."/>
            <person name="Villalobos J.M."/>
            <person name="Alvarez M.I."/>
            <person name="Avalos J."/>
            <person name="Benito E.P."/>
            <person name="Benoit I."/>
            <person name="Burger G."/>
            <person name="Camino L.P."/>
            <person name="Canovas D."/>
            <person name="Cerda-Olmedo E."/>
            <person name="Cheng J.-F."/>
            <person name="Dominguez A."/>
            <person name="Elias M."/>
            <person name="Eslava A.P."/>
            <person name="Glaser F."/>
            <person name="Grimwood J."/>
            <person name="Gutierrez G."/>
            <person name="Heitman J."/>
            <person name="Henrissat B."/>
            <person name="Iturriaga E.A."/>
            <person name="Lang B.F."/>
            <person name="Lavin J.L."/>
            <person name="Lee S."/>
            <person name="Li W."/>
            <person name="Lindquist E."/>
            <person name="Lopez-Garcia S."/>
            <person name="Luque E.M."/>
            <person name="Marcos A.T."/>
            <person name="Martin J."/>
            <person name="McCluskey K."/>
            <person name="Medina H.R."/>
            <person name="Miralles-Duran A."/>
            <person name="Miyazaki A."/>
            <person name="Munoz-Torres E."/>
            <person name="Oguiza J.A."/>
            <person name="Ohm R."/>
            <person name="Olmedo M."/>
            <person name="Orejas M."/>
            <person name="Ortiz-Castellanos L."/>
            <person name="Pisabarro A.G."/>
            <person name="Rodriguez-Romero J."/>
            <person name="Ruiz-Herrera J."/>
            <person name="Ruiz-Vazquez R."/>
            <person name="Sanz C."/>
            <person name="Schackwitz W."/>
            <person name="Schmutz J."/>
            <person name="Shahriari M."/>
            <person name="Shelest E."/>
            <person name="Silva-Franco F."/>
            <person name="Soanes D."/>
            <person name="Syed K."/>
            <person name="Tagua V.G."/>
            <person name="Talbot N.J."/>
            <person name="Thon M."/>
            <person name="De vries R.P."/>
            <person name="Wiebenga A."/>
            <person name="Yadav J.S."/>
            <person name="Braun E.L."/>
            <person name="Baker S."/>
            <person name="Garre V."/>
            <person name="Horwitz B."/>
            <person name="Torres-Martinez S."/>
            <person name="Idnurm A."/>
            <person name="Herrera-Estrella A."/>
            <person name="Gabaldon T."/>
            <person name="Grigoriev I.V."/>
        </authorList>
    </citation>
    <scope>NUCLEOTIDE SEQUENCE [LARGE SCALE GENOMIC DNA]</scope>
    <source>
        <strain evidence="3">NRRL 1555(-)</strain>
    </source>
</reference>
<evidence type="ECO:0000259" key="1">
    <source>
        <dbReference type="Pfam" id="PF10551"/>
    </source>
</evidence>
<name>A0A163D9G5_PHYB8</name>
<proteinExistence type="predicted"/>
<accession>A0A163D9G5</accession>
<dbReference type="Proteomes" id="UP000077315">
    <property type="component" value="Unassembled WGS sequence"/>
</dbReference>
<dbReference type="PANTHER" id="PTHR47718:SF3">
    <property type="entry name" value="PROTEIN FAR1-RELATED SEQUENCE 5-LIKE"/>
    <property type="match status" value="1"/>
</dbReference>
<dbReference type="RefSeq" id="XP_018287780.1">
    <property type="nucleotide sequence ID" value="XM_018439725.1"/>
</dbReference>
<sequence length="456" mass="51831">MSNIDNTDSTDNTNDLVIFSKAFPTKYDYALTEFNSIFLIGREFSSTEAVREAAKAYGTKHNIALTTTFSSTSRIKMSCKHAGEYRDTRKAKKAALNVSVGEDSPLPGWKRQREKDTQKRGCPCFVYASRKKTGIITVNSREAQHNHGIEDDRRAYAMYRKLSPEAMSLVTKHLEDQDDVSTIFEDLKDNGFKNIIRQDIENIKQDFRKSDVGKEMSGFITILQELNFHVRHSVSSSEHNKDNMVFFAHKDAVEKARRMAGTVVIDATYKTDIHKMAFVNIVGTDSTEGKFRMPLKTFPIAGAWVESETEENYLWVIRCLRDAVWPDVDDSTNTNINTTNNATSTLTPILPSMIVTENEGHLRNAASFIFPESKSLVCYKHIKTTFKKQLFPVMKGDEDGEKIILLEKLTGYLDRIFLECTTPKETKIETANLLNFAKENCNDHGKLAADFLERYI</sequence>
<dbReference type="EMBL" id="KV440991">
    <property type="protein sequence ID" value="OAD69740.1"/>
    <property type="molecule type" value="Genomic_DNA"/>
</dbReference>
<evidence type="ECO:0000313" key="2">
    <source>
        <dbReference type="EMBL" id="OAD69740.1"/>
    </source>
</evidence>
<dbReference type="VEuPathDB" id="FungiDB:PHYBLDRAFT_200797"/>
<dbReference type="OrthoDB" id="2284218at2759"/>
<dbReference type="InterPro" id="IPR018289">
    <property type="entry name" value="MULE_transposase_dom"/>
</dbReference>
<feature type="domain" description="MULE transposase" evidence="1">
    <location>
        <begin position="263"/>
        <end position="383"/>
    </location>
</feature>
<dbReference type="InParanoid" id="A0A163D9G5"/>
<keyword evidence="3" id="KW-1185">Reference proteome</keyword>
<gene>
    <name evidence="2" type="ORF">PHYBLDRAFT_200797</name>
</gene>
<dbReference type="PANTHER" id="PTHR47718">
    <property type="entry name" value="OS01G0519700 PROTEIN"/>
    <property type="match status" value="1"/>
</dbReference>
<organism evidence="2 3">
    <name type="scientific">Phycomyces blakesleeanus (strain ATCC 8743b / DSM 1359 / FGSC 10004 / NBRC 33097 / NRRL 1555)</name>
    <dbReference type="NCBI Taxonomy" id="763407"/>
    <lineage>
        <taxon>Eukaryota</taxon>
        <taxon>Fungi</taxon>
        <taxon>Fungi incertae sedis</taxon>
        <taxon>Mucoromycota</taxon>
        <taxon>Mucoromycotina</taxon>
        <taxon>Mucoromycetes</taxon>
        <taxon>Mucorales</taxon>
        <taxon>Phycomycetaceae</taxon>
        <taxon>Phycomyces</taxon>
    </lineage>
</organism>
<protein>
    <recommendedName>
        <fullName evidence="1">MULE transposase domain-containing protein</fullName>
    </recommendedName>
</protein>
<dbReference type="GeneID" id="29000631"/>
<dbReference type="Pfam" id="PF10551">
    <property type="entry name" value="MULE"/>
    <property type="match status" value="1"/>
</dbReference>
<dbReference type="AlphaFoldDB" id="A0A163D9G5"/>
<evidence type="ECO:0000313" key="3">
    <source>
        <dbReference type="Proteomes" id="UP000077315"/>
    </source>
</evidence>